<dbReference type="InterPro" id="IPR003656">
    <property type="entry name" value="Znf_BED"/>
</dbReference>
<keyword evidence="3" id="KW-0862">Zinc</keyword>
<evidence type="ECO:0000313" key="7">
    <source>
        <dbReference type="Proteomes" id="UP001604336"/>
    </source>
</evidence>
<dbReference type="GO" id="GO:0008270">
    <property type="term" value="F:zinc ion binding"/>
    <property type="evidence" value="ECO:0007669"/>
    <property type="project" value="UniProtKB-KW"/>
</dbReference>
<keyword evidence="7" id="KW-1185">Reference proteome</keyword>
<evidence type="ECO:0000259" key="5">
    <source>
        <dbReference type="PROSITE" id="PS50808"/>
    </source>
</evidence>
<dbReference type="PANTHER" id="PTHR46951">
    <property type="entry name" value="BED-TYPE DOMAIN-CONTAINING PROTEIN"/>
    <property type="match status" value="1"/>
</dbReference>
<evidence type="ECO:0000256" key="2">
    <source>
        <dbReference type="ARBA" id="ARBA00022771"/>
    </source>
</evidence>
<evidence type="ECO:0000256" key="3">
    <source>
        <dbReference type="ARBA" id="ARBA00022833"/>
    </source>
</evidence>
<sequence>MGKDNRKDPAWKYGREVENEAGDKKTYIYIECMFCKNIIIGGVKRMKDHLACTHKNVVPCPGVSEDVKNEIINYLKVEKLQKDLAQQQFEDMIELGSCYGKNDKTNSRRSIRGPIDRFVTNIGGDEEQNTYDWSKAKRAAE</sequence>
<gene>
    <name evidence="6" type="ORF">Adt_09682</name>
</gene>
<dbReference type="PROSITE" id="PS50808">
    <property type="entry name" value="ZF_BED"/>
    <property type="match status" value="1"/>
</dbReference>
<keyword evidence="1" id="KW-0479">Metal-binding</keyword>
<dbReference type="PANTHER" id="PTHR46951:SF2">
    <property type="entry name" value="BED-TYPE DOMAIN-CONTAINING PROTEIN"/>
    <property type="match status" value="1"/>
</dbReference>
<dbReference type="AlphaFoldDB" id="A0ABD1UJG5"/>
<evidence type="ECO:0000256" key="4">
    <source>
        <dbReference type="PROSITE-ProRule" id="PRU00027"/>
    </source>
</evidence>
<accession>A0ABD1UJG5</accession>
<protein>
    <submittedName>
        <fullName evidence="6">Zinc finger protein</fullName>
    </submittedName>
</protein>
<name>A0ABD1UJG5_9LAMI</name>
<dbReference type="Proteomes" id="UP001604336">
    <property type="component" value="Unassembled WGS sequence"/>
</dbReference>
<reference evidence="7" key="1">
    <citation type="submission" date="2024-07" db="EMBL/GenBank/DDBJ databases">
        <title>Two chromosome-level genome assemblies of Korean endemic species Abeliophyllum distichum and Forsythia ovata (Oleaceae).</title>
        <authorList>
            <person name="Jang H."/>
        </authorList>
    </citation>
    <scope>NUCLEOTIDE SEQUENCE [LARGE SCALE GENOMIC DNA]</scope>
</reference>
<organism evidence="6 7">
    <name type="scientific">Abeliophyllum distichum</name>
    <dbReference type="NCBI Taxonomy" id="126358"/>
    <lineage>
        <taxon>Eukaryota</taxon>
        <taxon>Viridiplantae</taxon>
        <taxon>Streptophyta</taxon>
        <taxon>Embryophyta</taxon>
        <taxon>Tracheophyta</taxon>
        <taxon>Spermatophyta</taxon>
        <taxon>Magnoliopsida</taxon>
        <taxon>eudicotyledons</taxon>
        <taxon>Gunneridae</taxon>
        <taxon>Pentapetalae</taxon>
        <taxon>asterids</taxon>
        <taxon>lamiids</taxon>
        <taxon>Lamiales</taxon>
        <taxon>Oleaceae</taxon>
        <taxon>Forsythieae</taxon>
        <taxon>Abeliophyllum</taxon>
    </lineage>
</organism>
<comment type="caution">
    <text evidence="6">The sequence shown here is derived from an EMBL/GenBank/DDBJ whole genome shotgun (WGS) entry which is preliminary data.</text>
</comment>
<feature type="domain" description="BED-type" evidence="5">
    <location>
        <begin position="5"/>
        <end position="56"/>
    </location>
</feature>
<evidence type="ECO:0000256" key="1">
    <source>
        <dbReference type="ARBA" id="ARBA00022723"/>
    </source>
</evidence>
<proteinExistence type="predicted"/>
<evidence type="ECO:0000313" key="6">
    <source>
        <dbReference type="EMBL" id="KAL2524628.1"/>
    </source>
</evidence>
<dbReference type="Pfam" id="PF02892">
    <property type="entry name" value="zf-BED"/>
    <property type="match status" value="1"/>
</dbReference>
<keyword evidence="2 4" id="KW-0863">Zinc-finger</keyword>
<dbReference type="EMBL" id="JBFOLK010000003">
    <property type="protein sequence ID" value="KAL2524628.1"/>
    <property type="molecule type" value="Genomic_DNA"/>
</dbReference>